<feature type="signal peptide" evidence="1">
    <location>
        <begin position="1"/>
        <end position="18"/>
    </location>
</feature>
<keyword evidence="3" id="KW-1185">Reference proteome</keyword>
<dbReference type="InterPro" id="IPR011048">
    <property type="entry name" value="Haem_d1_sf"/>
</dbReference>
<dbReference type="Proteomes" id="UP000309747">
    <property type="component" value="Unassembled WGS sequence"/>
</dbReference>
<dbReference type="InterPro" id="IPR011964">
    <property type="entry name" value="YVTN_b-propeller_repeat"/>
</dbReference>
<dbReference type="InterPro" id="IPR051200">
    <property type="entry name" value="Host-pathogen_enzymatic-act"/>
</dbReference>
<evidence type="ECO:0000313" key="2">
    <source>
        <dbReference type="EMBL" id="TJZ92213.1"/>
    </source>
</evidence>
<evidence type="ECO:0000256" key="1">
    <source>
        <dbReference type="SAM" id="SignalP"/>
    </source>
</evidence>
<dbReference type="InterPro" id="IPR015943">
    <property type="entry name" value="WD40/YVTN_repeat-like_dom_sf"/>
</dbReference>
<accession>A0A4U0RAF5</accession>
<dbReference type="PANTHER" id="PTHR47197">
    <property type="entry name" value="PROTEIN NIRF"/>
    <property type="match status" value="1"/>
</dbReference>
<sequence>MRLWTAALIAALGSPAMSGDLAFVTSQNGNALSVVDLADGTILGQADIPDAPAPVAYAPAQRRAYVIAAETGRLHVLDEEARPVTQADLGAGAFGLAVAGDGVVVTDWYGARVTRLDADLQPVWSAETGAAPAGVAVSEDGALVATADRDADAVSIFDAANGTRLHQVATAGAHPFGITFHDGRLFTADVQGDSVSVIDPGTGRLTGSLATGSHPYALAFAAGRGFVTNQYDGTVTVFDATTLAVLDEVTVGDYPEGIAALPDGSGVAVANWDSDTLVVLDATTLQITQTIEMPSGPRAFGSFTGRPVQP</sequence>
<protein>
    <submittedName>
        <fullName evidence="2">YncE family protein</fullName>
    </submittedName>
</protein>
<dbReference type="EMBL" id="SUNI01000005">
    <property type="protein sequence ID" value="TJZ92213.1"/>
    <property type="molecule type" value="Genomic_DNA"/>
</dbReference>
<dbReference type="AlphaFoldDB" id="A0A4U0RAF5"/>
<name>A0A4U0RAF5_9RHOB</name>
<dbReference type="SUPFAM" id="SSF51004">
    <property type="entry name" value="C-terminal (heme d1) domain of cytochrome cd1-nitrite reductase"/>
    <property type="match status" value="1"/>
</dbReference>
<dbReference type="NCBIfam" id="TIGR02276">
    <property type="entry name" value="beta_rpt_yvtn"/>
    <property type="match status" value="2"/>
</dbReference>
<reference evidence="2 3" key="1">
    <citation type="submission" date="2019-04" db="EMBL/GenBank/DDBJ databases">
        <authorList>
            <person name="Li J."/>
        </authorList>
    </citation>
    <scope>NUCLEOTIDE SEQUENCE [LARGE SCALE GENOMIC DNA]</scope>
    <source>
        <strain evidence="2 3">KCTC 42687</strain>
    </source>
</reference>
<gene>
    <name evidence="2" type="ORF">FA743_08110</name>
</gene>
<organism evidence="2 3">
    <name type="scientific">Paracoccus gahaiensis</name>
    <dbReference type="NCBI Taxonomy" id="1706839"/>
    <lineage>
        <taxon>Bacteria</taxon>
        <taxon>Pseudomonadati</taxon>
        <taxon>Pseudomonadota</taxon>
        <taxon>Alphaproteobacteria</taxon>
        <taxon>Rhodobacterales</taxon>
        <taxon>Paracoccaceae</taxon>
        <taxon>Paracoccus</taxon>
    </lineage>
</organism>
<evidence type="ECO:0000313" key="3">
    <source>
        <dbReference type="Proteomes" id="UP000309747"/>
    </source>
</evidence>
<keyword evidence="1" id="KW-0732">Signal</keyword>
<dbReference type="RefSeq" id="WP_136885414.1">
    <property type="nucleotide sequence ID" value="NZ_SUNI01000005.1"/>
</dbReference>
<dbReference type="Gene3D" id="2.130.10.10">
    <property type="entry name" value="YVTN repeat-like/Quinoprotein amine dehydrogenase"/>
    <property type="match status" value="2"/>
</dbReference>
<proteinExistence type="predicted"/>
<comment type="caution">
    <text evidence="2">The sequence shown here is derived from an EMBL/GenBank/DDBJ whole genome shotgun (WGS) entry which is preliminary data.</text>
</comment>
<dbReference type="PANTHER" id="PTHR47197:SF3">
    <property type="entry name" value="DIHYDRO-HEME D1 DEHYDROGENASE"/>
    <property type="match status" value="1"/>
</dbReference>
<dbReference type="OrthoDB" id="195736at2"/>
<feature type="chain" id="PRO_5020406306" evidence="1">
    <location>
        <begin position="19"/>
        <end position="310"/>
    </location>
</feature>